<name>A0ABV5ZLP5_9BACT</name>
<dbReference type="RefSeq" id="WP_027952955.1">
    <property type="nucleotide sequence ID" value="NZ_JBHLZF010000002.1"/>
</dbReference>
<dbReference type="Proteomes" id="UP001589688">
    <property type="component" value="Unassembled WGS sequence"/>
</dbReference>
<evidence type="ECO:0000313" key="1">
    <source>
        <dbReference type="EMBL" id="MFB9898289.1"/>
    </source>
</evidence>
<sequence length="220" mass="25586">MAKHSLWHDEYWLLLMQLYLRRPQGVKPLYSRALVGLALELHIAPDYLYRQMFRLRQIDTPRLQKLWDKYAHSPRKLARGTALLRQMIGFGNSEEFYAGVEVNESWEKDFKPVATTDTDAEPITPVQLIMILDLYFRLTPVTMAAETPEVAELARLLRLTPEKVAEVMAVFRFCDPLLSREDIIIHPLLTPCMQVWKRFGNERPEKLAALAAQLQAYFKA</sequence>
<organism evidence="1 2">
    <name type="scientific">Hallella seregens ATCC 51272</name>
    <dbReference type="NCBI Taxonomy" id="1336250"/>
    <lineage>
        <taxon>Bacteria</taxon>
        <taxon>Pseudomonadati</taxon>
        <taxon>Bacteroidota</taxon>
        <taxon>Bacteroidia</taxon>
        <taxon>Bacteroidales</taxon>
        <taxon>Prevotellaceae</taxon>
        <taxon>Hallella</taxon>
    </lineage>
</organism>
<comment type="caution">
    <text evidence="1">The sequence shown here is derived from an EMBL/GenBank/DDBJ whole genome shotgun (WGS) entry which is preliminary data.</text>
</comment>
<proteinExistence type="predicted"/>
<evidence type="ECO:0000313" key="2">
    <source>
        <dbReference type="Proteomes" id="UP001589688"/>
    </source>
</evidence>
<reference evidence="1 2" key="1">
    <citation type="submission" date="2024-09" db="EMBL/GenBank/DDBJ databases">
        <authorList>
            <person name="Sun Q."/>
            <person name="Mori K."/>
        </authorList>
    </citation>
    <scope>NUCLEOTIDE SEQUENCE [LARGE SCALE GENOMIC DNA]</scope>
    <source>
        <strain evidence="1 2">ATCC 51272</strain>
    </source>
</reference>
<accession>A0ABV5ZLP5</accession>
<dbReference type="EMBL" id="JBHLZF010000002">
    <property type="protein sequence ID" value="MFB9898289.1"/>
    <property type="molecule type" value="Genomic_DNA"/>
</dbReference>
<protein>
    <submittedName>
        <fullName evidence="1">Uncharacterized protein</fullName>
    </submittedName>
</protein>
<keyword evidence="2" id="KW-1185">Reference proteome</keyword>
<gene>
    <name evidence="1" type="ORF">ACFFK8_10930</name>
</gene>